<keyword evidence="1" id="KW-1133">Transmembrane helix</keyword>
<keyword evidence="1" id="KW-0472">Membrane</keyword>
<dbReference type="RefSeq" id="WP_167695115.1">
    <property type="nucleotide sequence ID" value="NZ_CP118181.1"/>
</dbReference>
<accession>A0A968GJJ0</accession>
<dbReference type="SUPFAM" id="SSF52266">
    <property type="entry name" value="SGNH hydrolase"/>
    <property type="match status" value="1"/>
</dbReference>
<gene>
    <name evidence="2" type="ORF">HCT48_02105</name>
</gene>
<evidence type="ECO:0000256" key="1">
    <source>
        <dbReference type="SAM" id="Phobius"/>
    </source>
</evidence>
<reference evidence="2" key="1">
    <citation type="submission" date="2020-03" db="EMBL/GenBank/DDBJ databases">
        <title>Spirochaetal bacteria isolated from arthropods constitute a novel genus Entomospira genus novum within the order Spirochaetales.</title>
        <authorList>
            <person name="Grana-Miraglia L."/>
            <person name="Sikutova S."/>
            <person name="Fingerle V."/>
            <person name="Sing A."/>
            <person name="Castillo-Ramirez S."/>
            <person name="Margos G."/>
            <person name="Rudolf I."/>
        </authorList>
    </citation>
    <scope>NUCLEOTIDE SEQUENCE</scope>
    <source>
        <strain evidence="2">BR149</strain>
    </source>
</reference>
<sequence>MNYKKWILFFFTNIIFVMLSIGAFNFFTDYDILYENPHSFYFKRIQRGVDALNAGNSIIDSSYHIRQGALQRRLHLENKNPPIFALGTSRLLLLNSSHLQTNNHFINLSIHGGGINGIIEMWQYFLNRNNPSLPIPQYAIIEFSPPSREENIFVDETLFRAWSEKYLDREIQQRSLERRRSFQTMRRAELFSFSYLLQNLQFINRDNFFAIPNEMLVGKRTIQSDGSYTLHNHSPQDEKHFIDFGEMLTKDNQRYQAYRTLIKVLALDMQSYGITPILLLTPYPPLTYDTSIERSDFLHIVEADILGFATEHGVPVVGSFNPYRYNLDASYFRDANHPTAEMWAILFENFTFGDTDAL</sequence>
<keyword evidence="1" id="KW-0812">Transmembrane</keyword>
<feature type="transmembrane region" description="Helical" evidence="1">
    <location>
        <begin position="7"/>
        <end position="27"/>
    </location>
</feature>
<dbReference type="AlphaFoldDB" id="A0A968GJJ0"/>
<evidence type="ECO:0000313" key="2">
    <source>
        <dbReference type="EMBL" id="NIZ69010.1"/>
    </source>
</evidence>
<evidence type="ECO:0000313" key="3">
    <source>
        <dbReference type="Proteomes" id="UP000778951"/>
    </source>
</evidence>
<dbReference type="EMBL" id="JAATLM010000001">
    <property type="protein sequence ID" value="NIZ69010.1"/>
    <property type="molecule type" value="Genomic_DNA"/>
</dbReference>
<proteinExistence type="predicted"/>
<dbReference type="Proteomes" id="UP000778951">
    <property type="component" value="Unassembled WGS sequence"/>
</dbReference>
<comment type="caution">
    <text evidence="2">The sequence shown here is derived from an EMBL/GenBank/DDBJ whole genome shotgun (WGS) entry which is preliminary data.</text>
</comment>
<name>A0A968GJJ0_9SPIO</name>
<protein>
    <submittedName>
        <fullName evidence="2">Uncharacterized protein</fullName>
    </submittedName>
</protein>
<organism evidence="2 3">
    <name type="scientific">Entomospira culicis</name>
    <dbReference type="NCBI Taxonomy" id="2719989"/>
    <lineage>
        <taxon>Bacteria</taxon>
        <taxon>Pseudomonadati</taxon>
        <taxon>Spirochaetota</taxon>
        <taxon>Spirochaetia</taxon>
        <taxon>Spirochaetales</taxon>
        <taxon>Spirochaetaceae</taxon>
        <taxon>Entomospira</taxon>
    </lineage>
</organism>
<keyword evidence="3" id="KW-1185">Reference proteome</keyword>